<protein>
    <recommendedName>
        <fullName evidence="4 13">Tetraacyldisaccharide 4'-kinase</fullName>
        <ecNumber evidence="3 13">2.7.1.130</ecNumber>
    </recommendedName>
    <alternativeName>
        <fullName evidence="12 13">Lipid A 4'-kinase</fullName>
    </alternativeName>
</protein>
<comment type="catalytic activity">
    <reaction evidence="13">
        <text>a lipid A disaccharide + ATP = a lipid IVA + ADP + H(+)</text>
        <dbReference type="Rhea" id="RHEA:67840"/>
        <dbReference type="ChEBI" id="CHEBI:15378"/>
        <dbReference type="ChEBI" id="CHEBI:30616"/>
        <dbReference type="ChEBI" id="CHEBI:176343"/>
        <dbReference type="ChEBI" id="CHEBI:176425"/>
        <dbReference type="ChEBI" id="CHEBI:456216"/>
        <dbReference type="EC" id="2.7.1.130"/>
    </reaction>
</comment>
<proteinExistence type="inferred from homology"/>
<dbReference type="PANTHER" id="PTHR42724">
    <property type="entry name" value="TETRAACYLDISACCHARIDE 4'-KINASE"/>
    <property type="match status" value="1"/>
</dbReference>
<comment type="function">
    <text evidence="1 13">Transfers the gamma-phosphate of ATP to the 4'-position of a tetraacyldisaccharide 1-phosphate intermediate (termed DS-1-P) to form tetraacyldisaccharide 1,4'-bis-phosphate (lipid IVA).</text>
</comment>
<comment type="pathway">
    <text evidence="2 13">Glycolipid biosynthesis; lipid IV(A) biosynthesis; lipid IV(A) from (3R)-3-hydroxytetradecanoyl-[acyl-carrier-protein] and UDP-N-acetyl-alpha-D-glucosamine: step 6/6.</text>
</comment>
<dbReference type="EC" id="2.7.1.130" evidence="3 13"/>
<organism evidence="14 15">
    <name type="scientific">Deferribacter desulfuricans (strain DSM 14783 / JCM 11476 / NBRC 101012 / SSM1)</name>
    <dbReference type="NCBI Taxonomy" id="639282"/>
    <lineage>
        <taxon>Bacteria</taxon>
        <taxon>Pseudomonadati</taxon>
        <taxon>Deferribacterota</taxon>
        <taxon>Deferribacteres</taxon>
        <taxon>Deferribacterales</taxon>
        <taxon>Deferribacteraceae</taxon>
        <taxon>Deferribacter</taxon>
    </lineage>
</organism>
<dbReference type="PANTHER" id="PTHR42724:SF1">
    <property type="entry name" value="TETRAACYLDISACCHARIDE 4'-KINASE, MITOCHONDRIAL-RELATED"/>
    <property type="match status" value="1"/>
</dbReference>
<evidence type="ECO:0000256" key="4">
    <source>
        <dbReference type="ARBA" id="ARBA00016436"/>
    </source>
</evidence>
<evidence type="ECO:0000256" key="6">
    <source>
        <dbReference type="ARBA" id="ARBA00022556"/>
    </source>
</evidence>
<dbReference type="EMBL" id="AP011529">
    <property type="protein sequence ID" value="BAI79842.1"/>
    <property type="molecule type" value="Genomic_DNA"/>
</dbReference>
<dbReference type="Pfam" id="PF02606">
    <property type="entry name" value="LpxK"/>
    <property type="match status" value="1"/>
</dbReference>
<evidence type="ECO:0000313" key="14">
    <source>
        <dbReference type="EMBL" id="BAI79842.1"/>
    </source>
</evidence>
<evidence type="ECO:0000256" key="8">
    <source>
        <dbReference type="ARBA" id="ARBA00022741"/>
    </source>
</evidence>
<dbReference type="HAMAP" id="MF_00409">
    <property type="entry name" value="LpxK"/>
    <property type="match status" value="1"/>
</dbReference>
<dbReference type="eggNOG" id="COG1663">
    <property type="taxonomic scope" value="Bacteria"/>
</dbReference>
<evidence type="ECO:0000256" key="10">
    <source>
        <dbReference type="ARBA" id="ARBA00022840"/>
    </source>
</evidence>
<evidence type="ECO:0000256" key="13">
    <source>
        <dbReference type="HAMAP-Rule" id="MF_00409"/>
    </source>
</evidence>
<evidence type="ECO:0000256" key="9">
    <source>
        <dbReference type="ARBA" id="ARBA00022777"/>
    </source>
</evidence>
<feature type="binding site" evidence="13">
    <location>
        <begin position="13"/>
        <end position="20"/>
    </location>
    <ligand>
        <name>ATP</name>
        <dbReference type="ChEBI" id="CHEBI:30616"/>
    </ligand>
</feature>
<keyword evidence="9 13" id="KW-0418">Kinase</keyword>
<evidence type="ECO:0000256" key="2">
    <source>
        <dbReference type="ARBA" id="ARBA00004870"/>
    </source>
</evidence>
<name>D3PB69_DEFDS</name>
<keyword evidence="10 13" id="KW-0067">ATP-binding</keyword>
<keyword evidence="7 13" id="KW-0808">Transferase</keyword>
<evidence type="ECO:0000256" key="11">
    <source>
        <dbReference type="ARBA" id="ARBA00023098"/>
    </source>
</evidence>
<evidence type="ECO:0000313" key="15">
    <source>
        <dbReference type="Proteomes" id="UP000001520"/>
    </source>
</evidence>
<dbReference type="STRING" id="639282.DEFDS_0341"/>
<keyword evidence="6 13" id="KW-0441">Lipid A biosynthesis</keyword>
<dbReference type="Proteomes" id="UP000001520">
    <property type="component" value="Chromosome"/>
</dbReference>
<dbReference type="AlphaFoldDB" id="D3PB69"/>
<accession>D3PB69</accession>
<dbReference type="GO" id="GO:0005524">
    <property type="term" value="F:ATP binding"/>
    <property type="evidence" value="ECO:0007669"/>
    <property type="project" value="UniProtKB-UniRule"/>
</dbReference>
<evidence type="ECO:0000256" key="5">
    <source>
        <dbReference type="ARBA" id="ARBA00022516"/>
    </source>
</evidence>
<keyword evidence="11 13" id="KW-0443">Lipid metabolism</keyword>
<sequence>MTLPKIVSIGNISLGGTGKTPFTIFLANKLISKGYNVAILSRGYKGKIGYNTNLISDGKNILLKPPLAADEPYMIAVNCQGAIVITGKDRNKSYQYLIENFKNVDFVLLDDAFQHRKMKRDLDILLLDHKNSISTGLPFPFGYLREFPSAIKRADIVVFTRADSFTIPAKVEKYIKDKSTFFSKTKPVGVFYQDNLYDLEFLKDKNVVAFAGIAKNRNFFKLLESLGANLVYTKGFMDHHHYREKEINFLLKIKDRYQADLLITTEKDFVKMDENLKNLVAYLKIGMEINDENRLIQIVE</sequence>
<dbReference type="InterPro" id="IPR003758">
    <property type="entry name" value="LpxK"/>
</dbReference>
<evidence type="ECO:0000256" key="7">
    <source>
        <dbReference type="ARBA" id="ARBA00022679"/>
    </source>
</evidence>
<keyword evidence="8 13" id="KW-0547">Nucleotide-binding</keyword>
<dbReference type="GO" id="GO:0009245">
    <property type="term" value="P:lipid A biosynthetic process"/>
    <property type="evidence" value="ECO:0007669"/>
    <property type="project" value="UniProtKB-UniRule"/>
</dbReference>
<dbReference type="GO" id="GO:0009244">
    <property type="term" value="P:lipopolysaccharide core region biosynthetic process"/>
    <property type="evidence" value="ECO:0007669"/>
    <property type="project" value="TreeGrafter"/>
</dbReference>
<evidence type="ECO:0000256" key="1">
    <source>
        <dbReference type="ARBA" id="ARBA00002274"/>
    </source>
</evidence>
<dbReference type="HOGENOM" id="CLU_038816_2_0_0"/>
<dbReference type="GO" id="GO:0005886">
    <property type="term" value="C:plasma membrane"/>
    <property type="evidence" value="ECO:0007669"/>
    <property type="project" value="TreeGrafter"/>
</dbReference>
<gene>
    <name evidence="13 14" type="primary">lpxK</name>
    <name evidence="14" type="ordered locus">DEFDS_0341</name>
</gene>
<dbReference type="InterPro" id="IPR027417">
    <property type="entry name" value="P-loop_NTPase"/>
</dbReference>
<dbReference type="GO" id="GO:0009029">
    <property type="term" value="F:lipid-A 4'-kinase activity"/>
    <property type="evidence" value="ECO:0007669"/>
    <property type="project" value="UniProtKB-UniRule"/>
</dbReference>
<dbReference type="RefSeq" id="WP_013007090.1">
    <property type="nucleotide sequence ID" value="NC_013939.1"/>
</dbReference>
<dbReference type="SUPFAM" id="SSF52540">
    <property type="entry name" value="P-loop containing nucleoside triphosphate hydrolases"/>
    <property type="match status" value="1"/>
</dbReference>
<comment type="similarity">
    <text evidence="13">Belongs to the LpxK family.</text>
</comment>
<evidence type="ECO:0000256" key="3">
    <source>
        <dbReference type="ARBA" id="ARBA00012071"/>
    </source>
</evidence>
<dbReference type="UniPathway" id="UPA00359">
    <property type="reaction ID" value="UER00482"/>
</dbReference>
<reference evidence="14 15" key="1">
    <citation type="journal article" date="2010" name="DNA Res.">
        <title>Bacterial lifestyle in a deep-sea hydrothermal vent chimney revealed by the genome sequence of the thermophilic bacterium Deferribacter desulfuricans SSM1.</title>
        <authorList>
            <person name="Takaki Y."/>
            <person name="Shimamura S."/>
            <person name="Nakagawa S."/>
            <person name="Fukuhara Y."/>
            <person name="Horikawa H."/>
            <person name="Ankai A."/>
            <person name="Harada T."/>
            <person name="Hosoyama A."/>
            <person name="Oguchi A."/>
            <person name="Fukui S."/>
            <person name="Fujita N."/>
            <person name="Takami H."/>
            <person name="Takai K."/>
        </authorList>
    </citation>
    <scope>NUCLEOTIDE SEQUENCE [LARGE SCALE GENOMIC DNA]</scope>
    <source>
        <strain evidence="15">DSM 14783 / JCM 11476 / NBRC 101012 / SSM1</strain>
    </source>
</reference>
<evidence type="ECO:0000256" key="12">
    <source>
        <dbReference type="ARBA" id="ARBA00029757"/>
    </source>
</evidence>
<keyword evidence="5 13" id="KW-0444">Lipid biosynthesis</keyword>
<keyword evidence="15" id="KW-1185">Reference proteome</keyword>
<dbReference type="NCBIfam" id="TIGR00682">
    <property type="entry name" value="lpxK"/>
    <property type="match status" value="1"/>
</dbReference>
<dbReference type="KEGG" id="ddf:DEFDS_0341"/>